<gene>
    <name evidence="8" type="primary">lpxA</name>
    <name evidence="10" type="ORF">HMPREF2086_00054</name>
</gene>
<comment type="caution">
    <text evidence="10">The sequence shown here is derived from an EMBL/GenBank/DDBJ whole genome shotgun (WGS) entry which is preliminary data.</text>
</comment>
<dbReference type="EC" id="2.3.1.129" evidence="8"/>
<dbReference type="UniPathway" id="UPA00359">
    <property type="reaction ID" value="UER00477"/>
</dbReference>
<evidence type="ECO:0000256" key="2">
    <source>
        <dbReference type="ARBA" id="ARBA00022516"/>
    </source>
</evidence>
<dbReference type="eggNOG" id="COG1043">
    <property type="taxonomic scope" value="Bacteria"/>
</dbReference>
<dbReference type="NCBIfam" id="TIGR01852">
    <property type="entry name" value="lipid_A_lpxA"/>
    <property type="match status" value="1"/>
</dbReference>
<dbReference type="STRING" id="1357400.HMPREF2086_00054"/>
<keyword evidence="3 8" id="KW-0441">Lipid A biosynthesis</keyword>
<organism evidence="10 11">
    <name type="scientific">Helicobacter macacae MIT 99-5501</name>
    <dbReference type="NCBI Taxonomy" id="1357400"/>
    <lineage>
        <taxon>Bacteria</taxon>
        <taxon>Pseudomonadati</taxon>
        <taxon>Campylobacterota</taxon>
        <taxon>Epsilonproteobacteria</taxon>
        <taxon>Campylobacterales</taxon>
        <taxon>Helicobacteraceae</taxon>
        <taxon>Helicobacter</taxon>
    </lineage>
</organism>
<dbReference type="GO" id="GO:0005737">
    <property type="term" value="C:cytoplasm"/>
    <property type="evidence" value="ECO:0007669"/>
    <property type="project" value="UniProtKB-SubCell"/>
</dbReference>
<evidence type="ECO:0000256" key="7">
    <source>
        <dbReference type="ARBA" id="ARBA00023315"/>
    </source>
</evidence>
<proteinExistence type="inferred from homology"/>
<evidence type="ECO:0000256" key="1">
    <source>
        <dbReference type="ARBA" id="ARBA00022490"/>
    </source>
</evidence>
<comment type="similarity">
    <text evidence="8">Belongs to the transferase hexapeptide repeat family. LpxA subfamily.</text>
</comment>
<dbReference type="Gene3D" id="1.20.1180.10">
    <property type="entry name" value="Udp N-acetylglucosamine O-acyltransferase, C-terminal domain"/>
    <property type="match status" value="1"/>
</dbReference>
<dbReference type="AlphaFoldDB" id="V8CDB7"/>
<dbReference type="GO" id="GO:0008780">
    <property type="term" value="F:acyl-[acyl-carrier-protein]-UDP-N-acetylglucosamine O-acyltransferase activity"/>
    <property type="evidence" value="ECO:0007669"/>
    <property type="project" value="UniProtKB-UniRule"/>
</dbReference>
<evidence type="ECO:0000313" key="10">
    <source>
        <dbReference type="EMBL" id="ETD24721.1"/>
    </source>
</evidence>
<dbReference type="SUPFAM" id="SSF51161">
    <property type="entry name" value="Trimeric LpxA-like enzymes"/>
    <property type="match status" value="1"/>
</dbReference>
<dbReference type="EMBL" id="AZJI01000001">
    <property type="protein sequence ID" value="ETD24721.1"/>
    <property type="molecule type" value="Genomic_DNA"/>
</dbReference>
<dbReference type="GO" id="GO:0016020">
    <property type="term" value="C:membrane"/>
    <property type="evidence" value="ECO:0007669"/>
    <property type="project" value="GOC"/>
</dbReference>
<dbReference type="InterPro" id="IPR018357">
    <property type="entry name" value="Hexapep_transf_CS"/>
</dbReference>
<dbReference type="PROSITE" id="PS00101">
    <property type="entry name" value="HEXAPEP_TRANSFERASES"/>
    <property type="match status" value="1"/>
</dbReference>
<evidence type="ECO:0000256" key="3">
    <source>
        <dbReference type="ARBA" id="ARBA00022556"/>
    </source>
</evidence>
<evidence type="ECO:0000313" key="11">
    <source>
        <dbReference type="Proteomes" id="UP000018731"/>
    </source>
</evidence>
<accession>V8CDB7</accession>
<dbReference type="PANTHER" id="PTHR43480:SF1">
    <property type="entry name" value="ACYL-[ACYL-CARRIER-PROTEIN]--UDP-N-ACETYLGLUCOSAMINE O-ACYLTRANSFERASE, MITOCHONDRIAL-RELATED"/>
    <property type="match status" value="1"/>
</dbReference>
<comment type="subunit">
    <text evidence="8">Homotrimer.</text>
</comment>
<dbReference type="Pfam" id="PF13720">
    <property type="entry name" value="Acetyltransf_11"/>
    <property type="match status" value="1"/>
</dbReference>
<comment type="pathway">
    <text evidence="8">Glycolipid biosynthesis; lipid IV(A) biosynthesis; lipid IV(A) from (3R)-3-hydroxytetradecanoyl-[acyl-carrier-protein] and UDP-N-acetyl-alpha-D-glucosamine: step 1/6.</text>
</comment>
<keyword evidence="1 8" id="KW-0963">Cytoplasm</keyword>
<keyword evidence="6 8" id="KW-0443">Lipid metabolism</keyword>
<dbReference type="NCBIfam" id="NF003657">
    <property type="entry name" value="PRK05289.1"/>
    <property type="match status" value="1"/>
</dbReference>
<dbReference type="PIRSF" id="PIRSF000456">
    <property type="entry name" value="UDP-GlcNAc_acltr"/>
    <property type="match status" value="1"/>
</dbReference>
<dbReference type="CDD" id="cd03351">
    <property type="entry name" value="LbH_UDP-GlcNAc_AT"/>
    <property type="match status" value="1"/>
</dbReference>
<dbReference type="InterPro" id="IPR011004">
    <property type="entry name" value="Trimer_LpxA-like_sf"/>
</dbReference>
<dbReference type="HOGENOM" id="CLU_061249_0_0_7"/>
<sequence length="272" mass="29567">MKAQIARTAIIAKGAQIADGVDIGDFCVIGEGVRIGEGCKLYNGVTILGDTTLGKNNVVFPYAVLGTIPQDLKYSGEKVELIIGDNNIIREHCMFNPGTEGGIGKTIIGNENLFMAFVHIAHDCVVGNHCILANNATLGGHIEIGDYVNIGGMTPVHQFVKIGDGAMIAGASALSQDVPPFCMAEGNRAVIRGLNKHRMRKLFDSKEIDEISHFYKELFSATSMRGFAQDMLDKYESKSEDYAPKRESIKKICEFVLASQRGIPLRKSEAEK</sequence>
<feature type="domain" description="UDP N-acetylglucosamine O-acyltransferase C-terminal" evidence="9">
    <location>
        <begin position="177"/>
        <end position="263"/>
    </location>
</feature>
<reference evidence="10 11" key="1">
    <citation type="journal article" date="2014" name="Genome Announc.">
        <title>Draft genome sequences of six enterohepatic helicobacter species isolated from humans and one from rhesus macaques.</title>
        <authorList>
            <person name="Shen Z."/>
            <person name="Sheh A."/>
            <person name="Young S.K."/>
            <person name="Abouelliel A."/>
            <person name="Ward D.V."/>
            <person name="Earl A.M."/>
            <person name="Fox J.G."/>
        </authorList>
    </citation>
    <scope>NUCLEOTIDE SEQUENCE [LARGE SCALE GENOMIC DNA]</scope>
    <source>
        <strain evidence="10 11">MIT 99-5501</strain>
    </source>
</reference>
<comment type="subcellular location">
    <subcellularLocation>
        <location evidence="8">Cytoplasm</location>
    </subcellularLocation>
</comment>
<dbReference type="InterPro" id="IPR037157">
    <property type="entry name" value="Acetyltransf_C_sf"/>
</dbReference>
<name>V8CDB7_9HELI</name>
<dbReference type="Pfam" id="PF00132">
    <property type="entry name" value="Hexapep"/>
    <property type="match status" value="1"/>
</dbReference>
<dbReference type="InterPro" id="IPR010137">
    <property type="entry name" value="Lipid_A_LpxA"/>
</dbReference>
<evidence type="ECO:0000256" key="6">
    <source>
        <dbReference type="ARBA" id="ARBA00023098"/>
    </source>
</evidence>
<comment type="catalytic activity">
    <reaction evidence="8">
        <text>a (3R)-hydroxyacyl-[ACP] + UDP-N-acetyl-alpha-D-glucosamine = a UDP-3-O-[(3R)-3-hydroxyacyl]-N-acetyl-alpha-D-glucosamine + holo-[ACP]</text>
        <dbReference type="Rhea" id="RHEA:67812"/>
        <dbReference type="Rhea" id="RHEA-COMP:9685"/>
        <dbReference type="Rhea" id="RHEA-COMP:9945"/>
        <dbReference type="ChEBI" id="CHEBI:57705"/>
        <dbReference type="ChEBI" id="CHEBI:64479"/>
        <dbReference type="ChEBI" id="CHEBI:78827"/>
        <dbReference type="ChEBI" id="CHEBI:173225"/>
        <dbReference type="EC" id="2.3.1.129"/>
    </reaction>
</comment>
<dbReference type="GO" id="GO:0009245">
    <property type="term" value="P:lipid A biosynthetic process"/>
    <property type="evidence" value="ECO:0007669"/>
    <property type="project" value="UniProtKB-UniRule"/>
</dbReference>
<dbReference type="OrthoDB" id="9807278at2"/>
<keyword evidence="7 8" id="KW-0012">Acyltransferase</keyword>
<dbReference type="Gene3D" id="2.160.10.10">
    <property type="entry name" value="Hexapeptide repeat proteins"/>
    <property type="match status" value="1"/>
</dbReference>
<keyword evidence="4 8" id="KW-0808">Transferase</keyword>
<keyword evidence="5 8" id="KW-0677">Repeat</keyword>
<comment type="function">
    <text evidence="8">Involved in the biosynthesis of lipid A, a phosphorylated glycolipid that anchors the lipopolysaccharide to the outer membrane of the cell.</text>
</comment>
<evidence type="ECO:0000256" key="8">
    <source>
        <dbReference type="HAMAP-Rule" id="MF_00387"/>
    </source>
</evidence>
<dbReference type="PANTHER" id="PTHR43480">
    <property type="entry name" value="ACYL-[ACYL-CARRIER-PROTEIN]--UDP-N-ACETYLGLUCOSAMINE O-ACYLTRANSFERASE"/>
    <property type="match status" value="1"/>
</dbReference>
<protein>
    <recommendedName>
        <fullName evidence="8">Acyl-[acyl-carrier-protein]--UDP-N-acetylglucosamine O-acyltransferase</fullName>
        <shortName evidence="8">UDP-N-acetylglucosamine acyltransferase</shortName>
        <ecNumber evidence="8">2.3.1.129</ecNumber>
    </recommendedName>
</protein>
<keyword evidence="2 8" id="KW-0444">Lipid biosynthesis</keyword>
<dbReference type="PATRIC" id="fig|1357400.3.peg.80"/>
<dbReference type="RefSeq" id="WP_023926723.1">
    <property type="nucleotide sequence ID" value="NZ_KI669454.1"/>
</dbReference>
<dbReference type="HAMAP" id="MF_00387">
    <property type="entry name" value="LpxA"/>
    <property type="match status" value="1"/>
</dbReference>
<keyword evidence="11" id="KW-1185">Reference proteome</keyword>
<dbReference type="InterPro" id="IPR029098">
    <property type="entry name" value="Acetyltransf_C"/>
</dbReference>
<evidence type="ECO:0000259" key="9">
    <source>
        <dbReference type="Pfam" id="PF13720"/>
    </source>
</evidence>
<evidence type="ECO:0000256" key="5">
    <source>
        <dbReference type="ARBA" id="ARBA00022737"/>
    </source>
</evidence>
<dbReference type="Proteomes" id="UP000018731">
    <property type="component" value="Unassembled WGS sequence"/>
</dbReference>
<dbReference type="InterPro" id="IPR001451">
    <property type="entry name" value="Hexapep"/>
</dbReference>
<evidence type="ECO:0000256" key="4">
    <source>
        <dbReference type="ARBA" id="ARBA00022679"/>
    </source>
</evidence>